<name>A0AAP0BGU3_9ASPA</name>
<dbReference type="AlphaFoldDB" id="A0AAP0BGU3"/>
<evidence type="ECO:0000313" key="2">
    <source>
        <dbReference type="Proteomes" id="UP001418222"/>
    </source>
</evidence>
<comment type="caution">
    <text evidence="1">The sequence shown here is derived from an EMBL/GenBank/DDBJ whole genome shotgun (WGS) entry which is preliminary data.</text>
</comment>
<dbReference type="Proteomes" id="UP001418222">
    <property type="component" value="Unassembled WGS sequence"/>
</dbReference>
<sequence>MGGKGESREAVDRWSAKMASLDLQKSRSSGFRLEAGRGQTGRSEDLMFQVLTFEDLLDCGASVELQCDLNTLEDADLEAFGGKAFSGYDLDDLLILNDFTLICSELLKIACYTSGAPCTQGTFYGLYLVGGHKPPNPC</sequence>
<evidence type="ECO:0000313" key="1">
    <source>
        <dbReference type="EMBL" id="KAK8938361.1"/>
    </source>
</evidence>
<gene>
    <name evidence="1" type="ORF">KSP39_PZI011475</name>
</gene>
<accession>A0AAP0BGU3</accession>
<reference evidence="1 2" key="1">
    <citation type="journal article" date="2022" name="Nat. Plants">
        <title>Genomes of leafy and leafless Platanthera orchids illuminate the evolution of mycoheterotrophy.</title>
        <authorList>
            <person name="Li M.H."/>
            <person name="Liu K.W."/>
            <person name="Li Z."/>
            <person name="Lu H.C."/>
            <person name="Ye Q.L."/>
            <person name="Zhang D."/>
            <person name="Wang J.Y."/>
            <person name="Li Y.F."/>
            <person name="Zhong Z.M."/>
            <person name="Liu X."/>
            <person name="Yu X."/>
            <person name="Liu D.K."/>
            <person name="Tu X.D."/>
            <person name="Liu B."/>
            <person name="Hao Y."/>
            <person name="Liao X.Y."/>
            <person name="Jiang Y.T."/>
            <person name="Sun W.H."/>
            <person name="Chen J."/>
            <person name="Chen Y.Q."/>
            <person name="Ai Y."/>
            <person name="Zhai J.W."/>
            <person name="Wu S.S."/>
            <person name="Zhou Z."/>
            <person name="Hsiao Y.Y."/>
            <person name="Wu W.L."/>
            <person name="Chen Y.Y."/>
            <person name="Lin Y.F."/>
            <person name="Hsu J.L."/>
            <person name="Li C.Y."/>
            <person name="Wang Z.W."/>
            <person name="Zhao X."/>
            <person name="Zhong W.Y."/>
            <person name="Ma X.K."/>
            <person name="Ma L."/>
            <person name="Huang J."/>
            <person name="Chen G.Z."/>
            <person name="Huang M.Z."/>
            <person name="Huang L."/>
            <person name="Peng D.H."/>
            <person name="Luo Y.B."/>
            <person name="Zou S.Q."/>
            <person name="Chen S.P."/>
            <person name="Lan S."/>
            <person name="Tsai W.C."/>
            <person name="Van de Peer Y."/>
            <person name="Liu Z.J."/>
        </authorList>
    </citation>
    <scope>NUCLEOTIDE SEQUENCE [LARGE SCALE GENOMIC DNA]</scope>
    <source>
        <strain evidence="1">Lor287</strain>
    </source>
</reference>
<proteinExistence type="predicted"/>
<keyword evidence="2" id="KW-1185">Reference proteome</keyword>
<protein>
    <submittedName>
        <fullName evidence="1">Uncharacterized protein</fullName>
    </submittedName>
</protein>
<organism evidence="1 2">
    <name type="scientific">Platanthera zijinensis</name>
    <dbReference type="NCBI Taxonomy" id="2320716"/>
    <lineage>
        <taxon>Eukaryota</taxon>
        <taxon>Viridiplantae</taxon>
        <taxon>Streptophyta</taxon>
        <taxon>Embryophyta</taxon>
        <taxon>Tracheophyta</taxon>
        <taxon>Spermatophyta</taxon>
        <taxon>Magnoliopsida</taxon>
        <taxon>Liliopsida</taxon>
        <taxon>Asparagales</taxon>
        <taxon>Orchidaceae</taxon>
        <taxon>Orchidoideae</taxon>
        <taxon>Orchideae</taxon>
        <taxon>Orchidinae</taxon>
        <taxon>Platanthera</taxon>
    </lineage>
</organism>
<dbReference type="EMBL" id="JBBWWQ010000009">
    <property type="protein sequence ID" value="KAK8938361.1"/>
    <property type="molecule type" value="Genomic_DNA"/>
</dbReference>